<dbReference type="EMBL" id="JAGSOH010000053">
    <property type="protein sequence ID" value="MBR7828313.1"/>
    <property type="molecule type" value="Genomic_DNA"/>
</dbReference>
<sequence>MRQVTGWLTCHPRSLDDEEEAQRAQILERCPELAALAGRVRTFAAVMTERQGHLLDKWIAATQASGLGPLAGFAHGLTGDYDAVRNGPSLPTPRCPVTGCAAPWPRNWSTS</sequence>
<evidence type="ECO:0000313" key="1">
    <source>
        <dbReference type="EMBL" id="MBR7828313.1"/>
    </source>
</evidence>
<evidence type="ECO:0008006" key="3">
    <source>
        <dbReference type="Google" id="ProtNLM"/>
    </source>
</evidence>
<accession>A0A941IKP8</accession>
<gene>
    <name evidence="1" type="ORF">KDK95_18520</name>
</gene>
<dbReference type="RefSeq" id="WP_212519451.1">
    <property type="nucleotide sequence ID" value="NZ_JAGSOH010000053.1"/>
</dbReference>
<organism evidence="1 2">
    <name type="scientific">Actinospica acidithermotolerans</name>
    <dbReference type="NCBI Taxonomy" id="2828514"/>
    <lineage>
        <taxon>Bacteria</taxon>
        <taxon>Bacillati</taxon>
        <taxon>Actinomycetota</taxon>
        <taxon>Actinomycetes</taxon>
        <taxon>Catenulisporales</taxon>
        <taxon>Actinospicaceae</taxon>
        <taxon>Actinospica</taxon>
    </lineage>
</organism>
<dbReference type="Proteomes" id="UP000676325">
    <property type="component" value="Unassembled WGS sequence"/>
</dbReference>
<reference evidence="1" key="1">
    <citation type="submission" date="2021-04" db="EMBL/GenBank/DDBJ databases">
        <title>Genome based classification of Actinospica acidithermotolerans sp. nov., an actinobacterium isolated from an Indonesian hot spring.</title>
        <authorList>
            <person name="Kusuma A.B."/>
            <person name="Putra K.E."/>
            <person name="Nafisah S."/>
            <person name="Loh J."/>
            <person name="Nouioui I."/>
            <person name="Goodfellow M."/>
        </authorList>
    </citation>
    <scope>NUCLEOTIDE SEQUENCE</scope>
    <source>
        <strain evidence="1">MGRD01-02</strain>
    </source>
</reference>
<name>A0A941IKP8_9ACTN</name>
<evidence type="ECO:0000313" key="2">
    <source>
        <dbReference type="Proteomes" id="UP000676325"/>
    </source>
</evidence>
<comment type="caution">
    <text evidence="1">The sequence shown here is derived from an EMBL/GenBank/DDBJ whole genome shotgun (WGS) entry which is preliminary data.</text>
</comment>
<proteinExistence type="predicted"/>
<dbReference type="AlphaFoldDB" id="A0A941IKP8"/>
<protein>
    <recommendedName>
        <fullName evidence="3">Transposase</fullName>
    </recommendedName>
</protein>
<keyword evidence="2" id="KW-1185">Reference proteome</keyword>